<evidence type="ECO:0000313" key="2">
    <source>
        <dbReference type="Proteomes" id="UP001470230"/>
    </source>
</evidence>
<dbReference type="Pfam" id="PF13306">
    <property type="entry name" value="LRR_5"/>
    <property type="match status" value="2"/>
</dbReference>
<dbReference type="Gene3D" id="3.80.10.10">
    <property type="entry name" value="Ribonuclease Inhibitor"/>
    <property type="match status" value="1"/>
</dbReference>
<accession>A0ABR2GRM7</accession>
<evidence type="ECO:0000313" key="1">
    <source>
        <dbReference type="EMBL" id="KAK8835895.1"/>
    </source>
</evidence>
<name>A0ABR2GRM7_9EUKA</name>
<dbReference type="InterPro" id="IPR032675">
    <property type="entry name" value="LRR_dom_sf"/>
</dbReference>
<sequence>MHFLVVRNIERIEIQSDSKLQIIEDAFNSTKIESFSIPSNLIEFKDGWCFGLTKLKKIEISPDNQRYKVYEDKFIIEKSSIEHENYDCLVFCVRDIKTAMIPNFIEHFCSFAFEECLDLKTIEIPNDSKLKTIGDFAFNNASIERVVIPSRVEQIGEGAFHSCYQDSIFIRLHLKNV</sequence>
<dbReference type="InterPro" id="IPR026906">
    <property type="entry name" value="LRR_5"/>
</dbReference>
<gene>
    <name evidence="1" type="ORF">M9Y10_040273</name>
</gene>
<proteinExistence type="predicted"/>
<evidence type="ECO:0008006" key="3">
    <source>
        <dbReference type="Google" id="ProtNLM"/>
    </source>
</evidence>
<comment type="caution">
    <text evidence="1">The sequence shown here is derived from an EMBL/GenBank/DDBJ whole genome shotgun (WGS) entry which is preliminary data.</text>
</comment>
<organism evidence="1 2">
    <name type="scientific">Tritrichomonas musculus</name>
    <dbReference type="NCBI Taxonomy" id="1915356"/>
    <lineage>
        <taxon>Eukaryota</taxon>
        <taxon>Metamonada</taxon>
        <taxon>Parabasalia</taxon>
        <taxon>Tritrichomonadida</taxon>
        <taxon>Tritrichomonadidae</taxon>
        <taxon>Tritrichomonas</taxon>
    </lineage>
</organism>
<protein>
    <recommendedName>
        <fullName evidence="3">Surface antigen BspA-like protein</fullName>
    </recommendedName>
</protein>
<dbReference type="Proteomes" id="UP001470230">
    <property type="component" value="Unassembled WGS sequence"/>
</dbReference>
<dbReference type="EMBL" id="JAPFFF010000072">
    <property type="protein sequence ID" value="KAK8835895.1"/>
    <property type="molecule type" value="Genomic_DNA"/>
</dbReference>
<keyword evidence="2" id="KW-1185">Reference proteome</keyword>
<reference evidence="1 2" key="1">
    <citation type="submission" date="2024-04" db="EMBL/GenBank/DDBJ databases">
        <title>Tritrichomonas musculus Genome.</title>
        <authorList>
            <person name="Alves-Ferreira E."/>
            <person name="Grigg M."/>
            <person name="Lorenzi H."/>
            <person name="Galac M."/>
        </authorList>
    </citation>
    <scope>NUCLEOTIDE SEQUENCE [LARGE SCALE GENOMIC DNA]</scope>
    <source>
        <strain evidence="1 2">EAF2021</strain>
    </source>
</reference>
<dbReference type="SUPFAM" id="SSF52058">
    <property type="entry name" value="L domain-like"/>
    <property type="match status" value="1"/>
</dbReference>